<evidence type="ECO:0000256" key="1">
    <source>
        <dbReference type="SAM" id="SignalP"/>
    </source>
</evidence>
<dbReference type="AlphaFoldDB" id="A0A2S5CGE4"/>
<evidence type="ECO:0000313" key="2">
    <source>
        <dbReference type="EMBL" id="POZ49883.1"/>
    </source>
</evidence>
<proteinExistence type="predicted"/>
<gene>
    <name evidence="2" type="ORF">AADEFJLK_04329</name>
</gene>
<dbReference type="CDD" id="cd00085">
    <property type="entry name" value="HNHc"/>
    <property type="match status" value="1"/>
</dbReference>
<dbReference type="Proteomes" id="UP000237423">
    <property type="component" value="Unassembled WGS sequence"/>
</dbReference>
<accession>A0A2S5CGE4</accession>
<evidence type="ECO:0000313" key="3">
    <source>
        <dbReference type="Proteomes" id="UP000237423"/>
    </source>
</evidence>
<comment type="caution">
    <text evidence="2">The sequence shown here is derived from an EMBL/GenBank/DDBJ whole genome shotgun (WGS) entry which is preliminary data.</text>
</comment>
<evidence type="ECO:0008006" key="4">
    <source>
        <dbReference type="Google" id="ProtNLM"/>
    </source>
</evidence>
<feature type="chain" id="PRO_5015404419" description="HNH endonuclease" evidence="1">
    <location>
        <begin position="21"/>
        <end position="91"/>
    </location>
</feature>
<sequence length="91" mass="10151">MNRYLVLLVIVLTASLSAQAKEQRSYKAKAVFKYMHPCPANGHKSGACPGYVIDHIQALACGGADAPENMQWQTVEEGKAKDKWERKDCQR</sequence>
<protein>
    <recommendedName>
        <fullName evidence="4">HNH endonuclease</fullName>
    </recommendedName>
</protein>
<keyword evidence="1" id="KW-0732">Signal</keyword>
<dbReference type="RefSeq" id="WP_103975750.1">
    <property type="nucleotide sequence ID" value="NZ_PGFZ01000020.1"/>
</dbReference>
<feature type="signal peptide" evidence="1">
    <location>
        <begin position="1"/>
        <end position="20"/>
    </location>
</feature>
<reference evidence="2 3" key="1">
    <citation type="submission" date="2017-11" db="EMBL/GenBank/DDBJ databases">
        <title>Draft Genome Sequence of Methylobacter psychrotolerans Sph1T, an Obligate Methanotroph from Low-Temperature Environments.</title>
        <authorList>
            <person name="Oshkin I.Y."/>
            <person name="Miroshnikov K."/>
            <person name="Belova S.E."/>
            <person name="Korzhenkov A."/>
            <person name="Toshchakov S.V."/>
            <person name="Dedysh S.N."/>
        </authorList>
    </citation>
    <scope>NUCLEOTIDE SEQUENCE [LARGE SCALE GENOMIC DNA]</scope>
    <source>
        <strain evidence="2 3">Sph1</strain>
    </source>
</reference>
<name>A0A2S5CGE4_9GAMM</name>
<organism evidence="2 3">
    <name type="scientific">Methylovulum psychrotolerans</name>
    <dbReference type="NCBI Taxonomy" id="1704499"/>
    <lineage>
        <taxon>Bacteria</taxon>
        <taxon>Pseudomonadati</taxon>
        <taxon>Pseudomonadota</taxon>
        <taxon>Gammaproteobacteria</taxon>
        <taxon>Methylococcales</taxon>
        <taxon>Methylococcaceae</taxon>
        <taxon>Methylovulum</taxon>
    </lineage>
</organism>
<dbReference type="InterPro" id="IPR003615">
    <property type="entry name" value="HNH_nuc"/>
</dbReference>
<dbReference type="EMBL" id="PGFZ01000020">
    <property type="protein sequence ID" value="POZ49883.1"/>
    <property type="molecule type" value="Genomic_DNA"/>
</dbReference>